<dbReference type="CDD" id="cd21151">
    <property type="entry name" value="PUA_Nip7-like"/>
    <property type="match status" value="1"/>
</dbReference>
<name>A0A9P5Y3Q2_9AGAR</name>
<keyword evidence="5" id="KW-0690">Ribosome biogenesis</keyword>
<feature type="domain" description="PUA" evidence="12">
    <location>
        <begin position="95"/>
        <end position="170"/>
    </location>
</feature>
<feature type="compositionally biased region" description="Acidic residues" evidence="11">
    <location>
        <begin position="375"/>
        <end position="392"/>
    </location>
</feature>
<proteinExistence type="inferred from homology"/>
<sequence>MRPLTEDESKMVFTKLANYIGKNLVHLIDRPDEPYCFRLQKDRVYYVSEASMRLGISVARPNLVSLGTCFGKFSKSGKFKLHITALDYVAQYAKYKVWIKPNGEMPFLYGNHVVKAHLGRITEDTPEHQGVVVFNMKDIPLGFGVTARSTVDTRKLDPTSIIVFHQADVGEYLRDEVVSHHISNDFGRFQWTHVYCTHPPGFEVLSREINDLLSAQRLSFGSLSAIGMVSNPYTSWAALANEDLTVDVVEKLLSSIQDDLWVATACLDRVLDDAEVQQRLLHVGLARTSAAVERGKDVVAFVADHTDASHCHEHQAREISKAEDSFHDTLTAHLRGMPADAQLCSIRTILLERLDRLNTHVEICKVVPHIQKSEEDNEVEEWEDDPWAEGESESYSSKTTNDTNSTMPLPITLSSFLSEKLLSSACLLASLQWFDALRIMFRRHSSLSSSRLIIISNIPEHVHPLNYGGILDIFPNLDSPTTSNHWRSERDWSESPEVQAALTSIISTYTPFPGNPQPFTADELSVWYQNRVDAVILATGFVDTALVTIQHGASQGIPGLDELGEELSLLSRLIYDAPQGLNIVDWTLDRWRTMDPATVMRAYLIHSTPESLSKDISRLVMPYLYVLEARAERTGNPDTQLPIRLLYDYVLSAPLEMAAAIFEASKPTLPVTQRLIRDDEDIARLALACLYGSDSIDQWSNMSRIFECLPAWNISQDEDEDDVDVANTTAVSLGAFVTPSTLKPRCTPTDIFIFFKPLPIASLSRALDILDVHLESGEILSRWSVPAPLRWFLQSNTDMAEQRSWANRMARRAGGLEDQLNSAEDWEWLLEDMLKLSGTGDSGFKGAFGLLKSEEIMRIFFSGLLSSGKFDIARNLLHSPGGKLALNSLEVEEICLSSSREFYDNASSGNYTFGDMKLAYDCLNVPETSERLLREKDFIEATSRISSFNVTSKPGIPISPIEIRLTKDRLSLVSRVLSSNNDAYKHTEVILDLVQKLGFLNDVVAEVKTLAMLADTALQVEDFHRAYELSERMSEAAIKFRSFNPLGADEQVTEVNEVCWVACFQLGRQSEFDDLNKKLLLLGRALELCPAEKLPDVLGAWRRLEKEDIKVREEKLGLHSSATTTFGPPKHPRTIPSNVASSLRTRLQNFHIPSPPLLSTPDAAALASRTFRSVAANFPFSVVHSQPSEADTRTFHSGDMGRPDGEDVSTQATRVFSKGIGWLIGADEGM</sequence>
<dbReference type="InterPro" id="IPR055359">
    <property type="entry name" value="Nip7_N_euk"/>
</dbReference>
<keyword evidence="9" id="KW-0539">Nucleus</keyword>
<keyword evidence="8" id="KW-0653">Protein transport</keyword>
<feature type="region of interest" description="Disordered" evidence="11">
    <location>
        <begin position="1187"/>
        <end position="1209"/>
    </location>
</feature>
<dbReference type="Pfam" id="PF03657">
    <property type="entry name" value="UPF0113"/>
    <property type="match status" value="1"/>
</dbReference>
<dbReference type="EMBL" id="MU150275">
    <property type="protein sequence ID" value="KAF9462109.1"/>
    <property type="molecule type" value="Genomic_DNA"/>
</dbReference>
<dbReference type="SUPFAM" id="SSF88802">
    <property type="entry name" value="Pre-PUA domain"/>
    <property type="match status" value="1"/>
</dbReference>
<keyword evidence="14" id="KW-1185">Reference proteome</keyword>
<protein>
    <submittedName>
        <fullName evidence="13">Secretory pathway protein Sec39-domain-containing protein</fullName>
    </submittedName>
</protein>
<dbReference type="GO" id="GO:0005730">
    <property type="term" value="C:nucleolus"/>
    <property type="evidence" value="ECO:0007669"/>
    <property type="project" value="UniProtKB-SubCell"/>
</dbReference>
<feature type="region of interest" description="Disordered" evidence="11">
    <location>
        <begin position="374"/>
        <end position="403"/>
    </location>
</feature>
<dbReference type="InterPro" id="IPR002478">
    <property type="entry name" value="PUA"/>
</dbReference>
<dbReference type="InterPro" id="IPR040598">
    <property type="entry name" value="NIP7_N"/>
</dbReference>
<dbReference type="GO" id="GO:0000149">
    <property type="term" value="F:SNARE binding"/>
    <property type="evidence" value="ECO:0007669"/>
    <property type="project" value="TreeGrafter"/>
</dbReference>
<feature type="compositionally biased region" description="Basic and acidic residues" evidence="11">
    <location>
        <begin position="1190"/>
        <end position="1205"/>
    </location>
</feature>
<evidence type="ECO:0000313" key="13">
    <source>
        <dbReference type="EMBL" id="KAF9462109.1"/>
    </source>
</evidence>
<dbReference type="InterPro" id="IPR036974">
    <property type="entry name" value="PUA_sf"/>
</dbReference>
<dbReference type="Gene3D" id="3.10.450.220">
    <property type="match status" value="1"/>
</dbReference>
<organism evidence="13 14">
    <name type="scientific">Collybia nuda</name>
    <dbReference type="NCBI Taxonomy" id="64659"/>
    <lineage>
        <taxon>Eukaryota</taxon>
        <taxon>Fungi</taxon>
        <taxon>Dikarya</taxon>
        <taxon>Basidiomycota</taxon>
        <taxon>Agaricomycotina</taxon>
        <taxon>Agaricomycetes</taxon>
        <taxon>Agaricomycetidae</taxon>
        <taxon>Agaricales</taxon>
        <taxon>Tricholomatineae</taxon>
        <taxon>Clitocybaceae</taxon>
        <taxon>Collybia</taxon>
    </lineage>
</organism>
<dbReference type="GO" id="GO:0070939">
    <property type="term" value="C:Dsl1/NZR complex"/>
    <property type="evidence" value="ECO:0007669"/>
    <property type="project" value="TreeGrafter"/>
</dbReference>
<evidence type="ECO:0000256" key="2">
    <source>
        <dbReference type="ARBA" id="ARBA00004604"/>
    </source>
</evidence>
<evidence type="ECO:0000256" key="5">
    <source>
        <dbReference type="ARBA" id="ARBA00022517"/>
    </source>
</evidence>
<dbReference type="AlphaFoldDB" id="A0A9P5Y3Q2"/>
<evidence type="ECO:0000256" key="7">
    <source>
        <dbReference type="ARBA" id="ARBA00022884"/>
    </source>
</evidence>
<comment type="function">
    <text evidence="10">Required for proper 27S pre-rRNA processing and 60S ribosome subunit assembly.</text>
</comment>
<evidence type="ECO:0000256" key="9">
    <source>
        <dbReference type="ARBA" id="ARBA00023242"/>
    </source>
</evidence>
<dbReference type="InterPro" id="IPR015947">
    <property type="entry name" value="PUA-like_sf"/>
</dbReference>
<evidence type="ECO:0000313" key="14">
    <source>
        <dbReference type="Proteomes" id="UP000807353"/>
    </source>
</evidence>
<evidence type="ECO:0000256" key="4">
    <source>
        <dbReference type="ARBA" id="ARBA00022448"/>
    </source>
</evidence>
<dbReference type="Pfam" id="PF08314">
    <property type="entry name" value="Sec39"/>
    <property type="match status" value="1"/>
</dbReference>
<evidence type="ECO:0000256" key="8">
    <source>
        <dbReference type="ARBA" id="ARBA00022927"/>
    </source>
</evidence>
<dbReference type="GO" id="GO:0006890">
    <property type="term" value="P:retrograde vesicle-mediated transport, Golgi to endoplasmic reticulum"/>
    <property type="evidence" value="ECO:0007669"/>
    <property type="project" value="InterPro"/>
</dbReference>
<evidence type="ECO:0000256" key="11">
    <source>
        <dbReference type="SAM" id="MobiDB-lite"/>
    </source>
</evidence>
<dbReference type="FunFam" id="2.30.130.10:FF:000002">
    <property type="entry name" value="60S ribosome subunit biogenesis protein NIP7 homolog"/>
    <property type="match status" value="1"/>
</dbReference>
<dbReference type="SUPFAM" id="SSF88697">
    <property type="entry name" value="PUA domain-like"/>
    <property type="match status" value="1"/>
</dbReference>
<keyword evidence="7" id="KW-0694">RNA-binding</keyword>
<comment type="similarity">
    <text evidence="3">Belongs to the NIP7 family.</text>
</comment>
<comment type="subcellular location">
    <subcellularLocation>
        <location evidence="1">Endoplasmic reticulum</location>
    </subcellularLocation>
    <subcellularLocation>
        <location evidence="2">Nucleus</location>
        <location evidence="2">Nucleolus</location>
    </subcellularLocation>
</comment>
<evidence type="ECO:0000256" key="1">
    <source>
        <dbReference type="ARBA" id="ARBA00004240"/>
    </source>
</evidence>
<dbReference type="PANTHER" id="PTHR15922">
    <property type="entry name" value="NEUROBLASTOMA-AMPLIFIED SEQUENCE"/>
    <property type="match status" value="1"/>
</dbReference>
<dbReference type="Proteomes" id="UP000807353">
    <property type="component" value="Unassembled WGS sequence"/>
</dbReference>
<gene>
    <name evidence="13" type="ORF">BDZ94DRAFT_1309935</name>
</gene>
<evidence type="ECO:0000259" key="12">
    <source>
        <dbReference type="SMART" id="SM00359"/>
    </source>
</evidence>
<keyword evidence="4" id="KW-0813">Transport</keyword>
<dbReference type="Gene3D" id="2.30.130.10">
    <property type="entry name" value="PUA domain"/>
    <property type="match status" value="1"/>
</dbReference>
<dbReference type="GO" id="GO:1902626">
    <property type="term" value="P:assembly of large subunit precursor of preribosome"/>
    <property type="evidence" value="ECO:0007669"/>
    <property type="project" value="UniProtKB-ARBA"/>
</dbReference>
<reference evidence="13" key="1">
    <citation type="submission" date="2020-11" db="EMBL/GenBank/DDBJ databases">
        <authorList>
            <consortium name="DOE Joint Genome Institute"/>
            <person name="Ahrendt S."/>
            <person name="Riley R."/>
            <person name="Andreopoulos W."/>
            <person name="Labutti K."/>
            <person name="Pangilinan J."/>
            <person name="Ruiz-Duenas F.J."/>
            <person name="Barrasa J.M."/>
            <person name="Sanchez-Garcia M."/>
            <person name="Camarero S."/>
            <person name="Miyauchi S."/>
            <person name="Serrano A."/>
            <person name="Linde D."/>
            <person name="Babiker R."/>
            <person name="Drula E."/>
            <person name="Ayuso-Fernandez I."/>
            <person name="Pacheco R."/>
            <person name="Padilla G."/>
            <person name="Ferreira P."/>
            <person name="Barriuso J."/>
            <person name="Kellner H."/>
            <person name="Castanera R."/>
            <person name="Alfaro M."/>
            <person name="Ramirez L."/>
            <person name="Pisabarro A.G."/>
            <person name="Kuo A."/>
            <person name="Tritt A."/>
            <person name="Lipzen A."/>
            <person name="He G."/>
            <person name="Yan M."/>
            <person name="Ng V."/>
            <person name="Cullen D."/>
            <person name="Martin F."/>
            <person name="Rosso M.-N."/>
            <person name="Henrissat B."/>
            <person name="Hibbett D."/>
            <person name="Martinez A.T."/>
            <person name="Grigoriev I.V."/>
        </authorList>
    </citation>
    <scope>NUCLEOTIDE SEQUENCE</scope>
    <source>
        <strain evidence="13">CBS 247.69</strain>
    </source>
</reference>
<feature type="compositionally biased region" description="Polar residues" evidence="11">
    <location>
        <begin position="393"/>
        <end position="403"/>
    </location>
</feature>
<dbReference type="CDD" id="cd21146">
    <property type="entry name" value="Nip7_N_euk"/>
    <property type="match status" value="1"/>
</dbReference>
<dbReference type="Pfam" id="PF17833">
    <property type="entry name" value="pre-PUA_NIP7"/>
    <property type="match status" value="1"/>
</dbReference>
<evidence type="ECO:0000256" key="3">
    <source>
        <dbReference type="ARBA" id="ARBA00009895"/>
    </source>
</evidence>
<dbReference type="OrthoDB" id="27490at2759"/>
<comment type="caution">
    <text evidence="13">The sequence shown here is derived from an EMBL/GenBank/DDBJ whole genome shotgun (WGS) entry which is preliminary data.</text>
</comment>
<accession>A0A9P5Y3Q2</accession>
<dbReference type="SMART" id="SM00359">
    <property type="entry name" value="PUA"/>
    <property type="match status" value="1"/>
</dbReference>
<dbReference type="GO" id="GO:0015031">
    <property type="term" value="P:protein transport"/>
    <property type="evidence" value="ECO:0007669"/>
    <property type="project" value="UniProtKB-KW"/>
</dbReference>
<dbReference type="FunFam" id="3.10.450.220:FF:000001">
    <property type="entry name" value="60S ribosome subunit biogenesis protein NIP7 homolog"/>
    <property type="match status" value="1"/>
</dbReference>
<dbReference type="InterPro" id="IPR013244">
    <property type="entry name" value="Sec39_domain"/>
</dbReference>
<keyword evidence="6" id="KW-0256">Endoplasmic reticulum</keyword>
<evidence type="ECO:0000256" key="6">
    <source>
        <dbReference type="ARBA" id="ARBA00022824"/>
    </source>
</evidence>
<dbReference type="GO" id="GO:0003723">
    <property type="term" value="F:RNA binding"/>
    <property type="evidence" value="ECO:0007669"/>
    <property type="project" value="UniProtKB-KW"/>
</dbReference>
<dbReference type="PROSITE" id="PS50890">
    <property type="entry name" value="PUA"/>
    <property type="match status" value="1"/>
</dbReference>
<evidence type="ECO:0000256" key="10">
    <source>
        <dbReference type="ARBA" id="ARBA00054591"/>
    </source>
</evidence>
<dbReference type="InterPro" id="IPR005155">
    <property type="entry name" value="UPF0113_PUA"/>
</dbReference>
<dbReference type="PANTHER" id="PTHR15922:SF2">
    <property type="entry name" value="NBAS SUBUNIT OF NRZ TETHERING COMPLEX"/>
    <property type="match status" value="1"/>
</dbReference>